<sequence>MLELEHKIFIIQCYYRTGQKLENGEWVYSINRCIEEFQQQFPNLPVTYAQLLKQIQACVIKFGEIGAVTRKPGGGAPKKRTANLIEDVQQRMEHSPKKSVATLSQQVGLSVGTCHTILKKDLKLFPYKIQAVSELKEIYFDEQADTFIQGLIEVSRIQKRPPRKENPKERSYSYKYYMLKTGVVKCEVCLEVFLSILSVTQKRLIRVKKLSAQAESPKDMMGRNVSENALPEAAKLLCMRELFRERREALFRWRILLPR</sequence>
<keyword evidence="1" id="KW-0371">Homeobox</keyword>
<name>A0ACB9TRV5_HOLOL</name>
<evidence type="ECO:0000313" key="1">
    <source>
        <dbReference type="EMBL" id="KAI4469565.1"/>
    </source>
</evidence>
<comment type="caution">
    <text evidence="1">The sequence shown here is derived from an EMBL/GenBank/DDBJ whole genome shotgun (WGS) entry which is preliminary data.</text>
</comment>
<evidence type="ECO:0000313" key="2">
    <source>
        <dbReference type="Proteomes" id="UP001056778"/>
    </source>
</evidence>
<dbReference type="Proteomes" id="UP001056778">
    <property type="component" value="Chromosome 1"/>
</dbReference>
<protein>
    <submittedName>
        <fullName evidence="1">Iroquois-class homeodomain protein irx</fullName>
    </submittedName>
</protein>
<proteinExistence type="predicted"/>
<reference evidence="1" key="1">
    <citation type="submission" date="2022-04" db="EMBL/GenBank/DDBJ databases">
        <title>Chromosome-scale genome assembly of Holotrichia oblita Faldermann.</title>
        <authorList>
            <person name="Rongchong L."/>
        </authorList>
    </citation>
    <scope>NUCLEOTIDE SEQUENCE</scope>
    <source>
        <strain evidence="1">81SQS9</strain>
    </source>
</reference>
<keyword evidence="2" id="KW-1185">Reference proteome</keyword>
<gene>
    <name evidence="1" type="ORF">MML48_1g01503</name>
</gene>
<organism evidence="1 2">
    <name type="scientific">Holotrichia oblita</name>
    <name type="common">Chafer beetle</name>
    <dbReference type="NCBI Taxonomy" id="644536"/>
    <lineage>
        <taxon>Eukaryota</taxon>
        <taxon>Metazoa</taxon>
        <taxon>Ecdysozoa</taxon>
        <taxon>Arthropoda</taxon>
        <taxon>Hexapoda</taxon>
        <taxon>Insecta</taxon>
        <taxon>Pterygota</taxon>
        <taxon>Neoptera</taxon>
        <taxon>Endopterygota</taxon>
        <taxon>Coleoptera</taxon>
        <taxon>Polyphaga</taxon>
        <taxon>Scarabaeiformia</taxon>
        <taxon>Scarabaeidae</taxon>
        <taxon>Melolonthinae</taxon>
        <taxon>Holotrichia</taxon>
    </lineage>
</organism>
<keyword evidence="1" id="KW-0238">DNA-binding</keyword>
<accession>A0ACB9TRV5</accession>
<dbReference type="EMBL" id="CM043015">
    <property type="protein sequence ID" value="KAI4469565.1"/>
    <property type="molecule type" value="Genomic_DNA"/>
</dbReference>